<protein>
    <submittedName>
        <fullName evidence="2">Tetracycline resistance protein</fullName>
    </submittedName>
</protein>
<dbReference type="AlphaFoldDB" id="A0A2X4W0V1"/>
<evidence type="ECO:0000313" key="3">
    <source>
        <dbReference type="Proteomes" id="UP000249134"/>
    </source>
</evidence>
<gene>
    <name evidence="2" type="ORF">NCTC4824_02018</name>
</gene>
<proteinExistence type="predicted"/>
<dbReference type="InterPro" id="IPR025616">
    <property type="entry name" value="YpjP"/>
</dbReference>
<dbReference type="EMBL" id="LS483476">
    <property type="protein sequence ID" value="SQI56683.1"/>
    <property type="molecule type" value="Genomic_DNA"/>
</dbReference>
<organism evidence="2 3">
    <name type="scientific">Lederbergia lenta</name>
    <name type="common">Bacillus lentus</name>
    <dbReference type="NCBI Taxonomy" id="1467"/>
    <lineage>
        <taxon>Bacteria</taxon>
        <taxon>Bacillati</taxon>
        <taxon>Bacillota</taxon>
        <taxon>Bacilli</taxon>
        <taxon>Bacillales</taxon>
        <taxon>Bacillaceae</taxon>
        <taxon>Lederbergia</taxon>
    </lineage>
</organism>
<keyword evidence="3" id="KW-1185">Reference proteome</keyword>
<evidence type="ECO:0000313" key="2">
    <source>
        <dbReference type="EMBL" id="SQI56683.1"/>
    </source>
</evidence>
<feature type="region of interest" description="Disordered" evidence="1">
    <location>
        <begin position="31"/>
        <end position="60"/>
    </location>
</feature>
<dbReference type="KEGG" id="blen:NCTC4824_02018"/>
<dbReference type="Proteomes" id="UP000249134">
    <property type="component" value="Chromosome 1"/>
</dbReference>
<reference evidence="2 3" key="1">
    <citation type="submission" date="2018-06" db="EMBL/GenBank/DDBJ databases">
        <authorList>
            <consortium name="Pathogen Informatics"/>
            <person name="Doyle S."/>
        </authorList>
    </citation>
    <scope>NUCLEOTIDE SEQUENCE [LARGE SCALE GENOMIC DNA]</scope>
    <source>
        <strain evidence="2 3">NCTC4824</strain>
    </source>
</reference>
<sequence length="201" mass="23012">MKQWLRKSLIVIVSILTFGTVTPSHALWSEEQGVPKSQQRGASSADQSAHSTTVEASLQSEDDKLDKDQFIADMTVEAERQAFLKFGPKISNVIENEFREVVLPNIESAIQMTATQFPEDALVNLEITETPGGGVSEKIFHIFNNETQQDIIRFHVRRDKPPLEGYTFNFHYHTYHDQFQTHYTLGTIYWDKNTPPKWKAV</sequence>
<name>A0A2X4W0V1_LEDLE</name>
<dbReference type="Pfam" id="PF14005">
    <property type="entry name" value="YpjP"/>
    <property type="match status" value="1"/>
</dbReference>
<dbReference type="RefSeq" id="WP_066137970.1">
    <property type="nucleotide sequence ID" value="NZ_CBCSGM010000001.1"/>
</dbReference>
<evidence type="ECO:0000256" key="1">
    <source>
        <dbReference type="SAM" id="MobiDB-lite"/>
    </source>
</evidence>
<feature type="compositionally biased region" description="Polar residues" evidence="1">
    <location>
        <begin position="35"/>
        <end position="59"/>
    </location>
</feature>
<accession>A0A2X4W0V1</accession>
<dbReference type="STRING" id="1348624.GCA_001591545_01083"/>